<dbReference type="Proteomes" id="UP000612746">
    <property type="component" value="Unassembled WGS sequence"/>
</dbReference>
<evidence type="ECO:0008006" key="7">
    <source>
        <dbReference type="Google" id="ProtNLM"/>
    </source>
</evidence>
<feature type="domain" description="GST C-terminal" evidence="4">
    <location>
        <begin position="94"/>
        <end position="225"/>
    </location>
</feature>
<organism evidence="5 6">
    <name type="scientific">Umbelopsis vinacea</name>
    <dbReference type="NCBI Taxonomy" id="44442"/>
    <lineage>
        <taxon>Eukaryota</taxon>
        <taxon>Fungi</taxon>
        <taxon>Fungi incertae sedis</taxon>
        <taxon>Mucoromycota</taxon>
        <taxon>Mucoromycotina</taxon>
        <taxon>Umbelopsidomycetes</taxon>
        <taxon>Umbelopsidales</taxon>
        <taxon>Umbelopsidaceae</taxon>
        <taxon>Umbelopsis</taxon>
    </lineage>
</organism>
<evidence type="ECO:0000259" key="4">
    <source>
        <dbReference type="PROSITE" id="PS50405"/>
    </source>
</evidence>
<dbReference type="InterPro" id="IPR040079">
    <property type="entry name" value="Glutathione_S-Trfase"/>
</dbReference>
<protein>
    <recommendedName>
        <fullName evidence="7">Glutathione S-transferase</fullName>
    </recommendedName>
</protein>
<dbReference type="InterPro" id="IPR036249">
    <property type="entry name" value="Thioredoxin-like_sf"/>
</dbReference>
<evidence type="ECO:0000313" key="6">
    <source>
        <dbReference type="Proteomes" id="UP000612746"/>
    </source>
</evidence>
<dbReference type="EMBL" id="JAEPRA010000014">
    <property type="protein sequence ID" value="KAG2175826.1"/>
    <property type="molecule type" value="Genomic_DNA"/>
</dbReference>
<dbReference type="SUPFAM" id="SSF52833">
    <property type="entry name" value="Thioredoxin-like"/>
    <property type="match status" value="1"/>
</dbReference>
<dbReference type="InterPro" id="IPR010987">
    <property type="entry name" value="Glutathione-S-Trfase_C-like"/>
</dbReference>
<dbReference type="PROSITE" id="PS50404">
    <property type="entry name" value="GST_NTER"/>
    <property type="match status" value="1"/>
</dbReference>
<dbReference type="SFLD" id="SFLDG00358">
    <property type="entry name" value="Main_(cytGST)"/>
    <property type="match status" value="1"/>
</dbReference>
<dbReference type="SFLD" id="SFLDS00019">
    <property type="entry name" value="Glutathione_Transferase_(cytos"/>
    <property type="match status" value="1"/>
</dbReference>
<dbReference type="Gene3D" id="1.20.1050.10">
    <property type="match status" value="1"/>
</dbReference>
<dbReference type="InterPro" id="IPR036282">
    <property type="entry name" value="Glutathione-S-Trfase_C_sf"/>
</dbReference>
<keyword evidence="6" id="KW-1185">Reference proteome</keyword>
<dbReference type="CDD" id="cd03048">
    <property type="entry name" value="GST_N_Ure2p_like"/>
    <property type="match status" value="1"/>
</dbReference>
<dbReference type="AlphaFoldDB" id="A0A8H7PKY7"/>
<dbReference type="PANTHER" id="PTHR44051">
    <property type="entry name" value="GLUTATHIONE S-TRANSFERASE-RELATED"/>
    <property type="match status" value="1"/>
</dbReference>
<accession>A0A8H7PKY7</accession>
<name>A0A8H7PKY7_9FUNG</name>
<dbReference type="PANTHER" id="PTHR44051:SF8">
    <property type="entry name" value="GLUTATHIONE S-TRANSFERASE GSTA"/>
    <property type="match status" value="1"/>
</dbReference>
<evidence type="ECO:0000256" key="1">
    <source>
        <dbReference type="ARBA" id="ARBA00007409"/>
    </source>
</evidence>
<sequence length="225" mass="25652">MAQKHPITLYTAGTPNGWKASVTLEELGIPYNLEAIDMMKNTQKEPWFIKINPNGRIPAIVDHSKNDFAVFESGAIMEYVCDNYDSQHRLLPQEPLARSRVIQFLMFQMGGVGPMQGQANHFNVYAPEKIPYAQKRYLDETKRLYGVLEIALEGQEYLANNQYSIADIANYCWVKCSPYLGINLKEFPRVQAWVERIDARQAVQKGIRVPNDSGVKRLEEAANKL</sequence>
<dbReference type="InterPro" id="IPR004046">
    <property type="entry name" value="GST_C"/>
</dbReference>
<feature type="domain" description="GST N-terminal" evidence="3">
    <location>
        <begin position="4"/>
        <end position="88"/>
    </location>
</feature>
<comment type="similarity">
    <text evidence="1 2">Belongs to the GST superfamily.</text>
</comment>
<evidence type="ECO:0000313" key="5">
    <source>
        <dbReference type="EMBL" id="KAG2175826.1"/>
    </source>
</evidence>
<dbReference type="SUPFAM" id="SSF47616">
    <property type="entry name" value="GST C-terminal domain-like"/>
    <property type="match status" value="1"/>
</dbReference>
<dbReference type="SFLD" id="SFLDG01151">
    <property type="entry name" value="Main.2:_Nu-like"/>
    <property type="match status" value="1"/>
</dbReference>
<dbReference type="InterPro" id="IPR004045">
    <property type="entry name" value="Glutathione_S-Trfase_N"/>
</dbReference>
<reference evidence="5" key="1">
    <citation type="submission" date="2020-12" db="EMBL/GenBank/DDBJ databases">
        <title>Metabolic potential, ecology and presence of endohyphal bacteria is reflected in genomic diversity of Mucoromycotina.</title>
        <authorList>
            <person name="Muszewska A."/>
            <person name="Okrasinska A."/>
            <person name="Steczkiewicz K."/>
            <person name="Drgas O."/>
            <person name="Orlowska M."/>
            <person name="Perlinska-Lenart U."/>
            <person name="Aleksandrzak-Piekarczyk T."/>
            <person name="Szatraj K."/>
            <person name="Zielenkiewicz U."/>
            <person name="Pilsyk S."/>
            <person name="Malc E."/>
            <person name="Mieczkowski P."/>
            <person name="Kruszewska J.S."/>
            <person name="Biernat P."/>
            <person name="Pawlowska J."/>
        </authorList>
    </citation>
    <scope>NUCLEOTIDE SEQUENCE</scope>
    <source>
        <strain evidence="5">WA0000051536</strain>
    </source>
</reference>
<dbReference type="PROSITE" id="PS50405">
    <property type="entry name" value="GST_CTER"/>
    <property type="match status" value="1"/>
</dbReference>
<dbReference type="Pfam" id="PF02798">
    <property type="entry name" value="GST_N"/>
    <property type="match status" value="1"/>
</dbReference>
<dbReference type="OrthoDB" id="422574at2759"/>
<comment type="caution">
    <text evidence="5">The sequence shown here is derived from an EMBL/GenBank/DDBJ whole genome shotgun (WGS) entry which is preliminary data.</text>
</comment>
<dbReference type="Gene3D" id="3.40.30.10">
    <property type="entry name" value="Glutaredoxin"/>
    <property type="match status" value="1"/>
</dbReference>
<evidence type="ECO:0000259" key="3">
    <source>
        <dbReference type="PROSITE" id="PS50404"/>
    </source>
</evidence>
<proteinExistence type="inferred from homology"/>
<dbReference type="Pfam" id="PF00043">
    <property type="entry name" value="GST_C"/>
    <property type="match status" value="1"/>
</dbReference>
<evidence type="ECO:0000256" key="2">
    <source>
        <dbReference type="RuleBase" id="RU003494"/>
    </source>
</evidence>
<gene>
    <name evidence="5" type="ORF">INT44_000304</name>
</gene>